<keyword evidence="3" id="KW-1185">Reference proteome</keyword>
<sequence length="176" mass="19358">MGSESEREAVVLRRRGTLQKPGKVFPKVAASGPPSSKRMPPQCPCYGSNLWLSGSSSRLTGRQKLRLLAVLPKSEAKARKPPRFQGAGACVYFKHNLLALAEARAQTQDLITNGTDEDLDEDQYYNRDEGTYPGPDTHSEEPDTSDMPPGFASSHERRMNLEPVVLIAKDMVGRST</sequence>
<reference evidence="2 3" key="1">
    <citation type="submission" date="2018-02" db="EMBL/GenBank/DDBJ databases">
        <title>Draft genome of wild Prunus yedoensis var. nudiflora.</title>
        <authorList>
            <person name="Baek S."/>
            <person name="Kim J.-H."/>
            <person name="Choi K."/>
            <person name="Kim G.-B."/>
            <person name="Cho A."/>
            <person name="Jang H."/>
            <person name="Shin C.-H."/>
            <person name="Yu H.-J."/>
            <person name="Mun J.-H."/>
        </authorList>
    </citation>
    <scope>NUCLEOTIDE SEQUENCE [LARGE SCALE GENOMIC DNA]</scope>
    <source>
        <strain evidence="3">cv. Jeju island</strain>
        <tissue evidence="2">Leaf</tissue>
    </source>
</reference>
<evidence type="ECO:0000313" key="2">
    <source>
        <dbReference type="EMBL" id="PQP91845.1"/>
    </source>
</evidence>
<evidence type="ECO:0000256" key="1">
    <source>
        <dbReference type="SAM" id="MobiDB-lite"/>
    </source>
</evidence>
<comment type="caution">
    <text evidence="2">The sequence shown here is derived from an EMBL/GenBank/DDBJ whole genome shotgun (WGS) entry which is preliminary data.</text>
</comment>
<dbReference type="Proteomes" id="UP000250321">
    <property type="component" value="Unassembled WGS sequence"/>
</dbReference>
<gene>
    <name evidence="2" type="ORF">Pyn_12879</name>
</gene>
<proteinExistence type="predicted"/>
<organism evidence="2 3">
    <name type="scientific">Prunus yedoensis var. nudiflora</name>
    <dbReference type="NCBI Taxonomy" id="2094558"/>
    <lineage>
        <taxon>Eukaryota</taxon>
        <taxon>Viridiplantae</taxon>
        <taxon>Streptophyta</taxon>
        <taxon>Embryophyta</taxon>
        <taxon>Tracheophyta</taxon>
        <taxon>Spermatophyta</taxon>
        <taxon>Magnoliopsida</taxon>
        <taxon>eudicotyledons</taxon>
        <taxon>Gunneridae</taxon>
        <taxon>Pentapetalae</taxon>
        <taxon>rosids</taxon>
        <taxon>fabids</taxon>
        <taxon>Rosales</taxon>
        <taxon>Rosaceae</taxon>
        <taxon>Amygdaloideae</taxon>
        <taxon>Amygdaleae</taxon>
        <taxon>Prunus</taxon>
    </lineage>
</organism>
<dbReference type="EMBL" id="PJQY01002658">
    <property type="protein sequence ID" value="PQP91845.1"/>
    <property type="molecule type" value="Genomic_DNA"/>
</dbReference>
<name>A0A314XIW1_PRUYE</name>
<protein>
    <submittedName>
        <fullName evidence="2">Uncharacterized protein</fullName>
    </submittedName>
</protein>
<dbReference type="AlphaFoldDB" id="A0A314XIW1"/>
<accession>A0A314XIW1</accession>
<feature type="region of interest" description="Disordered" evidence="1">
    <location>
        <begin position="111"/>
        <end position="159"/>
    </location>
</feature>
<evidence type="ECO:0000313" key="3">
    <source>
        <dbReference type="Proteomes" id="UP000250321"/>
    </source>
</evidence>